<keyword evidence="2" id="KW-1185">Reference proteome</keyword>
<dbReference type="EMBL" id="JBBDHC010000036">
    <property type="protein sequence ID" value="MEJ1250658.1"/>
    <property type="molecule type" value="Genomic_DNA"/>
</dbReference>
<reference evidence="1 2" key="1">
    <citation type="journal article" date="2016" name="Antonie Van Leeuwenhoek">
        <title>Denitratimonas tolerans gen. nov., sp. nov., a denitrifying bacterium isolated from a bioreactor for tannery wastewater treatment.</title>
        <authorList>
            <person name="Han S.I."/>
            <person name="Kim J.O."/>
            <person name="Lee Y.R."/>
            <person name="Ekpeghere K.I."/>
            <person name="Koh S.C."/>
            <person name="Whang K.S."/>
        </authorList>
    </citation>
    <scope>NUCLEOTIDE SEQUENCE [LARGE SCALE GENOMIC DNA]</scope>
    <source>
        <strain evidence="1 2">KACC 17565</strain>
    </source>
</reference>
<dbReference type="Proteomes" id="UP001364472">
    <property type="component" value="Unassembled WGS sequence"/>
</dbReference>
<name>A0AAW9R5V8_9GAMM</name>
<evidence type="ECO:0000313" key="2">
    <source>
        <dbReference type="Proteomes" id="UP001364472"/>
    </source>
</evidence>
<sequence length="325" mass="35744">MSAKKLSLLIFVAVLLAIGVWLKLHPDVAPFDEESRWKYLSRAEHDASFGNIGTMAETAGHGSALSFESLKLHLIEHKGPWGISERAQILALDPSRILEILDDDEILAREDGRNMIREIYGVCGSVLAVASVAPTSDPKNTARIAAILDAPGAGWCKQLLESQSGTIAWGNIKKLLDLTQHATPAEVSHGERVYQNAADAMARDDGSLARLVLDEDALQVTAALDSMHQAHDTSVIEDWRLLDNLDEVQRTATWQALWSGLDCTWIGNCSEYSLPVSSLCGMPHFQCDAGSDYYTIMRRSLSPAQFEALMMLMNQVNAWRRQQGG</sequence>
<comment type="caution">
    <text evidence="1">The sequence shown here is derived from an EMBL/GenBank/DDBJ whole genome shotgun (WGS) entry which is preliminary data.</text>
</comment>
<protein>
    <submittedName>
        <fullName evidence="1">Uncharacterized protein</fullName>
    </submittedName>
</protein>
<dbReference type="AlphaFoldDB" id="A0AAW9R5V8"/>
<gene>
    <name evidence="1" type="ORF">WB794_13420</name>
</gene>
<dbReference type="RefSeq" id="WP_337336357.1">
    <property type="nucleotide sequence ID" value="NZ_JBBDHC010000036.1"/>
</dbReference>
<evidence type="ECO:0000313" key="1">
    <source>
        <dbReference type="EMBL" id="MEJ1250658.1"/>
    </source>
</evidence>
<proteinExistence type="predicted"/>
<accession>A0AAW9R5V8</accession>
<organism evidence="1 2">
    <name type="scientific">Denitratimonas tolerans</name>
    <dbReference type="NCBI Taxonomy" id="1338420"/>
    <lineage>
        <taxon>Bacteria</taxon>
        <taxon>Pseudomonadati</taxon>
        <taxon>Pseudomonadota</taxon>
        <taxon>Gammaproteobacteria</taxon>
        <taxon>Lysobacterales</taxon>
        <taxon>Lysobacteraceae</taxon>
        <taxon>Denitratimonas</taxon>
    </lineage>
</organism>